<feature type="signal peptide" evidence="3">
    <location>
        <begin position="1"/>
        <end position="23"/>
    </location>
</feature>
<keyword evidence="2" id="KW-0472">Membrane</keyword>
<feature type="compositionally biased region" description="Basic and acidic residues" evidence="1">
    <location>
        <begin position="610"/>
        <end position="623"/>
    </location>
</feature>
<sequence>MARVSYSIFVLLCLLALSRCTRALQVTPGSACAAFCLDNTEDDPNDPSRSTTTPKDVVCTDSKYSTQAAGIKYQNCLQCLQNSHVAKGSESDAAWYLYNLRYTLNVCMYSYPNVTKDQMVSTPCNTEYACEPFKNALRVGIPNAGSTESLDYCRADGDVFTDSRLKGCVKCLQSSGDQTYLANFMIALKGACDYRPNAQTLLGLSGSIFQSTAIEVIDPARNAPLSEGNTTQGMTTGAIVGIAVGAALLFLGGIALFWVYHRKQKRMYSLGTTSISYPRMRDHGMMPPFMGGGGGGRGMVSLHSKNGSVASNYDIRMIPAPVFSHTEARVQPIGHTNYNFDPHQAAQGPNAALPTHPAYIPHTMSRAGLTRSPSPPQPVLERQPQQPQQQAKPRTLSSLSINPQMSAAAHARVQAYVMSESNSHPLTQQQRQHEPMPPLPQIPAAIVPAGSERGPSPAFSGYSSSSAPRGPSPNDAPTARLLPGGVPPPPPPAASRAVKLSMPVLPKLRTAKQYTPPQIVMVSSQDENGGGSFSPDSGPGEFSSNVTIGLDIGNPLPQHRQRWANESMAGVSMPGQQQQQQQQQEHQYSSASWRGQGVARNFSNPYSRARLPDRGRRETHFEDIETPNSGMSERIYG</sequence>
<reference evidence="5" key="1">
    <citation type="submission" date="2016-02" db="EMBL/GenBank/DDBJ databases">
        <title>Draft genome sequence of Microdochium bolleyi, a fungal endophyte of beachgrass.</title>
        <authorList>
            <consortium name="DOE Joint Genome Institute"/>
            <person name="David A.S."/>
            <person name="May G."/>
            <person name="Haridas S."/>
            <person name="Lim J."/>
            <person name="Wang M."/>
            <person name="Labutti K."/>
            <person name="Lipzen A."/>
            <person name="Barry K."/>
            <person name="Grigoriev I.V."/>
        </authorList>
    </citation>
    <scope>NUCLEOTIDE SEQUENCE [LARGE SCALE GENOMIC DNA]</scope>
    <source>
        <strain evidence="5">J235TASD1</strain>
    </source>
</reference>
<feature type="transmembrane region" description="Helical" evidence="2">
    <location>
        <begin position="238"/>
        <end position="260"/>
    </location>
</feature>
<evidence type="ECO:0000313" key="5">
    <source>
        <dbReference type="Proteomes" id="UP000070501"/>
    </source>
</evidence>
<evidence type="ECO:0000256" key="2">
    <source>
        <dbReference type="SAM" id="Phobius"/>
    </source>
</evidence>
<keyword evidence="2" id="KW-0812">Transmembrane</keyword>
<organism evidence="4 5">
    <name type="scientific">Microdochium bolleyi</name>
    <dbReference type="NCBI Taxonomy" id="196109"/>
    <lineage>
        <taxon>Eukaryota</taxon>
        <taxon>Fungi</taxon>
        <taxon>Dikarya</taxon>
        <taxon>Ascomycota</taxon>
        <taxon>Pezizomycotina</taxon>
        <taxon>Sordariomycetes</taxon>
        <taxon>Xylariomycetidae</taxon>
        <taxon>Xylariales</taxon>
        <taxon>Microdochiaceae</taxon>
        <taxon>Microdochium</taxon>
    </lineage>
</organism>
<feature type="region of interest" description="Disordered" evidence="1">
    <location>
        <begin position="522"/>
        <end position="546"/>
    </location>
</feature>
<evidence type="ECO:0008006" key="6">
    <source>
        <dbReference type="Google" id="ProtNLM"/>
    </source>
</evidence>
<gene>
    <name evidence="4" type="ORF">Micbo1qcDRAFT_194570</name>
</gene>
<feature type="region of interest" description="Disordered" evidence="1">
    <location>
        <begin position="420"/>
        <end position="496"/>
    </location>
</feature>
<feature type="region of interest" description="Disordered" evidence="1">
    <location>
        <begin position="569"/>
        <end position="637"/>
    </location>
</feature>
<evidence type="ECO:0000256" key="1">
    <source>
        <dbReference type="SAM" id="MobiDB-lite"/>
    </source>
</evidence>
<dbReference type="AlphaFoldDB" id="A0A136J862"/>
<feature type="compositionally biased region" description="Low complexity" evidence="1">
    <location>
        <begin position="533"/>
        <end position="544"/>
    </location>
</feature>
<dbReference type="OrthoDB" id="5426678at2759"/>
<feature type="region of interest" description="Disordered" evidence="1">
    <location>
        <begin position="365"/>
        <end position="396"/>
    </location>
</feature>
<evidence type="ECO:0000256" key="3">
    <source>
        <dbReference type="SAM" id="SignalP"/>
    </source>
</evidence>
<proteinExistence type="predicted"/>
<keyword evidence="3" id="KW-0732">Signal</keyword>
<feature type="compositionally biased region" description="Polar residues" evidence="1">
    <location>
        <begin position="420"/>
        <end position="430"/>
    </location>
</feature>
<accession>A0A136J862</accession>
<feature type="compositionally biased region" description="Low complexity" evidence="1">
    <location>
        <begin position="454"/>
        <end position="484"/>
    </location>
</feature>
<dbReference type="Proteomes" id="UP000070501">
    <property type="component" value="Unassembled WGS sequence"/>
</dbReference>
<keyword evidence="2" id="KW-1133">Transmembrane helix</keyword>
<name>A0A136J862_9PEZI</name>
<protein>
    <recommendedName>
        <fullName evidence="6">LPXTG-domain-containing protein</fullName>
    </recommendedName>
</protein>
<keyword evidence="5" id="KW-1185">Reference proteome</keyword>
<feature type="chain" id="PRO_5007293522" description="LPXTG-domain-containing protein" evidence="3">
    <location>
        <begin position="24"/>
        <end position="637"/>
    </location>
</feature>
<evidence type="ECO:0000313" key="4">
    <source>
        <dbReference type="EMBL" id="KXJ93363.1"/>
    </source>
</evidence>
<dbReference type="EMBL" id="KQ964248">
    <property type="protein sequence ID" value="KXJ93363.1"/>
    <property type="molecule type" value="Genomic_DNA"/>
</dbReference>
<dbReference type="InParanoid" id="A0A136J862"/>
<feature type="compositionally biased region" description="Low complexity" evidence="1">
    <location>
        <begin position="379"/>
        <end position="393"/>
    </location>
</feature>